<evidence type="ECO:0000313" key="1">
    <source>
        <dbReference type="EMBL" id="MBU9358874.1"/>
    </source>
</evidence>
<evidence type="ECO:0000313" key="2">
    <source>
        <dbReference type="Proteomes" id="UP001196915"/>
    </source>
</evidence>
<dbReference type="EMBL" id="JAHPMX010000012">
    <property type="protein sequence ID" value="MBU9358874.1"/>
    <property type="molecule type" value="Genomic_DNA"/>
</dbReference>
<accession>A0AAP2MQL6</accession>
<comment type="caution">
    <text evidence="1">The sequence shown here is derived from an EMBL/GenBank/DDBJ whole genome shotgun (WGS) entry which is preliminary data.</text>
</comment>
<name>A0AAP2MQL6_9BURK</name>
<dbReference type="RefSeq" id="WP_217084687.1">
    <property type="nucleotide sequence ID" value="NZ_JAHPMX010000012.1"/>
</dbReference>
<proteinExistence type="predicted"/>
<dbReference type="Proteomes" id="UP001196915">
    <property type="component" value="Unassembled WGS sequence"/>
</dbReference>
<gene>
    <name evidence="1" type="ORF">KTE52_21290</name>
</gene>
<organism evidence="1 2">
    <name type="scientific">Burkholderia multivorans</name>
    <dbReference type="NCBI Taxonomy" id="87883"/>
    <lineage>
        <taxon>Bacteria</taxon>
        <taxon>Pseudomonadati</taxon>
        <taxon>Pseudomonadota</taxon>
        <taxon>Betaproteobacteria</taxon>
        <taxon>Burkholderiales</taxon>
        <taxon>Burkholderiaceae</taxon>
        <taxon>Burkholderia</taxon>
        <taxon>Burkholderia cepacia complex</taxon>
    </lineage>
</organism>
<reference evidence="1" key="1">
    <citation type="submission" date="2021-06" db="EMBL/GenBank/DDBJ databases">
        <title>A collection of bacterial strains from the Burkholderia cepacia Research Laboratory and Repository.</title>
        <authorList>
            <person name="Lipuma J."/>
            <person name="Spilker T."/>
        </authorList>
    </citation>
    <scope>NUCLEOTIDE SEQUENCE</scope>
    <source>
        <strain evidence="1">AU37435</strain>
    </source>
</reference>
<sequence length="62" mass="7324">MSNVIDWSKYGRAPKREKPAVDVTYSGDGERVWCVAKFPIERFNDAKEMIERQIRYWEGDAK</sequence>
<protein>
    <submittedName>
        <fullName evidence="1">Uncharacterized protein</fullName>
    </submittedName>
</protein>
<dbReference type="AlphaFoldDB" id="A0AAP2MQL6"/>